<proteinExistence type="predicted"/>
<dbReference type="OrthoDB" id="2565252at2759"/>
<name>A0A1B9HSS7_9TREE</name>
<dbReference type="Proteomes" id="UP000094020">
    <property type="component" value="Chromosome 5"/>
</dbReference>
<feature type="compositionally biased region" description="Polar residues" evidence="1">
    <location>
        <begin position="211"/>
        <end position="222"/>
    </location>
</feature>
<evidence type="ECO:0000256" key="1">
    <source>
        <dbReference type="SAM" id="MobiDB-lite"/>
    </source>
</evidence>
<evidence type="ECO:0000313" key="2">
    <source>
        <dbReference type="EMBL" id="OCF46300.1"/>
    </source>
</evidence>
<reference evidence="3" key="2">
    <citation type="submission" date="2013-07" db="EMBL/GenBank/DDBJ databases">
        <authorList>
            <consortium name="The Broad Institute Genome Sequencing Platform"/>
            <person name="Cuomo C."/>
            <person name="Litvintseva A."/>
            <person name="Chen Y."/>
            <person name="Heitman J."/>
            <person name="Sun S."/>
            <person name="Springer D."/>
            <person name="Dromer F."/>
            <person name="Young S.K."/>
            <person name="Zeng Q."/>
            <person name="Gargeya S."/>
            <person name="Fitzgerald M."/>
            <person name="Abouelleil A."/>
            <person name="Alvarado L."/>
            <person name="Berlin A.M."/>
            <person name="Chapman S.B."/>
            <person name="Dewar J."/>
            <person name="Goldberg J."/>
            <person name="Griggs A."/>
            <person name="Gujja S."/>
            <person name="Hansen M."/>
            <person name="Howarth C."/>
            <person name="Imamovic A."/>
            <person name="Larimer J."/>
            <person name="McCowan C."/>
            <person name="Murphy C."/>
            <person name="Pearson M."/>
            <person name="Priest M."/>
            <person name="Roberts A."/>
            <person name="Saif S."/>
            <person name="Shea T."/>
            <person name="Sykes S."/>
            <person name="Wortman J."/>
            <person name="Nusbaum C."/>
            <person name="Birren B."/>
        </authorList>
    </citation>
    <scope>NUCLEOTIDE SEQUENCE</scope>
    <source>
        <strain evidence="3">CBS 10737</strain>
    </source>
</reference>
<dbReference type="EMBL" id="KV700118">
    <property type="protein sequence ID" value="OCF46300.1"/>
    <property type="molecule type" value="Genomic_DNA"/>
</dbReference>
<dbReference type="KEGG" id="kpin:30176150"/>
<dbReference type="RefSeq" id="XP_019007519.1">
    <property type="nucleotide sequence ID" value="XM_019159467.1"/>
</dbReference>
<reference evidence="2" key="3">
    <citation type="submission" date="2016-07" db="EMBL/GenBank/DDBJ databases">
        <title>Evolution of pathogenesis and genome organization in the Tremellales.</title>
        <authorList>
            <person name="Cuomo C."/>
            <person name="Litvintseva A."/>
            <person name="Heitman J."/>
            <person name="Chen Y."/>
            <person name="Sun S."/>
            <person name="Springer D."/>
            <person name="Dromer F."/>
            <person name="Young S."/>
            <person name="Zeng Q."/>
            <person name="Chapman S."/>
            <person name="Gujja S."/>
            <person name="Saif S."/>
            <person name="Birren B."/>
        </authorList>
    </citation>
    <scope>NUCLEOTIDE SEQUENCE</scope>
    <source>
        <strain evidence="2">CBS 10737</strain>
    </source>
</reference>
<organism evidence="2">
    <name type="scientific">Kwoniella pini CBS 10737</name>
    <dbReference type="NCBI Taxonomy" id="1296096"/>
    <lineage>
        <taxon>Eukaryota</taxon>
        <taxon>Fungi</taxon>
        <taxon>Dikarya</taxon>
        <taxon>Basidiomycota</taxon>
        <taxon>Agaricomycotina</taxon>
        <taxon>Tremellomycetes</taxon>
        <taxon>Tremellales</taxon>
        <taxon>Cryptococcaceae</taxon>
        <taxon>Kwoniella</taxon>
    </lineage>
</organism>
<dbReference type="GeneID" id="30176150"/>
<gene>
    <name evidence="2" type="ORF">I206_07781</name>
    <name evidence="3" type="ORF">I206_103828</name>
</gene>
<feature type="compositionally biased region" description="Basic and acidic residues" evidence="1">
    <location>
        <begin position="167"/>
        <end position="176"/>
    </location>
</feature>
<feature type="compositionally biased region" description="Acidic residues" evidence="1">
    <location>
        <begin position="193"/>
        <end position="202"/>
    </location>
</feature>
<feature type="compositionally biased region" description="Basic residues" evidence="1">
    <location>
        <begin position="177"/>
        <end position="186"/>
    </location>
</feature>
<keyword evidence="4" id="KW-1185">Reference proteome</keyword>
<accession>A0A1B9HSS7</accession>
<dbReference type="AlphaFoldDB" id="A0A1B9HSS7"/>
<dbReference type="EMBL" id="CP144523">
    <property type="protein sequence ID" value="WWC69885.1"/>
    <property type="molecule type" value="Genomic_DNA"/>
</dbReference>
<sequence length="230" mass="26799">MMTRKFKARSSSWRRVEGEGKAILSKEYTSRKATFESLRMMDFSRISACAKHGFEECWYHNKIKCTNTKGSTHFSNPIHFPLILGGGIQIEICKTCSLENNKNCIISNQGIRYYIKTKIYDKPPTVRRYQIDQKKKLIEGKIDLMGLIIDSDDEIENYDEQEQEQNENEKASDKIQCRKRYKKRQNSLHDPDSASDSEEEYYSQDIISGPGPSSQKTISNSQYKRRRIIV</sequence>
<reference evidence="3" key="4">
    <citation type="submission" date="2024-02" db="EMBL/GenBank/DDBJ databases">
        <title>Comparative genomics of Cryptococcus and Kwoniella reveals pathogenesis evolution and contrasting modes of karyotype evolution via chromosome fusion or intercentromeric recombination.</title>
        <authorList>
            <person name="Coelho M.A."/>
            <person name="David-Palma M."/>
            <person name="Shea T."/>
            <person name="Bowers K."/>
            <person name="McGinley-Smith S."/>
            <person name="Mohammad A.W."/>
            <person name="Gnirke A."/>
            <person name="Yurkov A.M."/>
            <person name="Nowrousian M."/>
            <person name="Sun S."/>
            <person name="Cuomo C.A."/>
            <person name="Heitman J."/>
        </authorList>
    </citation>
    <scope>NUCLEOTIDE SEQUENCE</scope>
    <source>
        <strain evidence="3">CBS 10737</strain>
    </source>
</reference>
<evidence type="ECO:0000313" key="3">
    <source>
        <dbReference type="EMBL" id="WWC69885.1"/>
    </source>
</evidence>
<feature type="region of interest" description="Disordered" evidence="1">
    <location>
        <begin position="159"/>
        <end position="230"/>
    </location>
</feature>
<protein>
    <submittedName>
        <fullName evidence="2">Uncharacterized protein</fullName>
    </submittedName>
</protein>
<evidence type="ECO:0000313" key="4">
    <source>
        <dbReference type="Proteomes" id="UP000094020"/>
    </source>
</evidence>
<reference evidence="2" key="1">
    <citation type="submission" date="2013-07" db="EMBL/GenBank/DDBJ databases">
        <title>The Genome Sequence of Cryptococcus pinus CBS10737.</title>
        <authorList>
            <consortium name="The Broad Institute Genome Sequencing Platform"/>
            <person name="Cuomo C."/>
            <person name="Litvintseva A."/>
            <person name="Chen Y."/>
            <person name="Heitman J."/>
            <person name="Sun S."/>
            <person name="Springer D."/>
            <person name="Dromer F."/>
            <person name="Young S.K."/>
            <person name="Zeng Q."/>
            <person name="Gargeya S."/>
            <person name="Fitzgerald M."/>
            <person name="Abouelleil A."/>
            <person name="Alvarado L."/>
            <person name="Berlin A.M."/>
            <person name="Chapman S.B."/>
            <person name="Dewar J."/>
            <person name="Goldberg J."/>
            <person name="Griggs A."/>
            <person name="Gujja S."/>
            <person name="Hansen M."/>
            <person name="Howarth C."/>
            <person name="Imamovic A."/>
            <person name="Larimer J."/>
            <person name="McCowan C."/>
            <person name="Murphy C."/>
            <person name="Pearson M."/>
            <person name="Priest M."/>
            <person name="Roberts A."/>
            <person name="Saif S."/>
            <person name="Shea T."/>
            <person name="Sykes S."/>
            <person name="Wortman J."/>
            <person name="Nusbaum C."/>
            <person name="Birren B."/>
        </authorList>
    </citation>
    <scope>NUCLEOTIDE SEQUENCE [LARGE SCALE GENOMIC DNA]</scope>
    <source>
        <strain evidence="2">CBS 10737</strain>
    </source>
</reference>